<dbReference type="InterPro" id="IPR036366">
    <property type="entry name" value="PGBDSf"/>
</dbReference>
<dbReference type="InterPro" id="IPR036365">
    <property type="entry name" value="PGBD-like_sf"/>
</dbReference>
<comment type="caution">
    <text evidence="2">The sequence shown here is derived from an EMBL/GenBank/DDBJ whole genome shotgun (WGS) entry which is preliminary data.</text>
</comment>
<reference evidence="2 3" key="1">
    <citation type="submission" date="2020-08" db="EMBL/GenBank/DDBJ databases">
        <title>Bridging the membrane lipid divide: bacteria of the FCB group superphylum have the potential to synthesize archaeal ether lipids.</title>
        <authorList>
            <person name="Villanueva L."/>
            <person name="Von Meijenfeldt F.A.B."/>
            <person name="Westbye A.B."/>
            <person name="Yadav S."/>
            <person name="Hopmans E.C."/>
            <person name="Dutilh B.E."/>
            <person name="Sinninghe Damste J.S."/>
        </authorList>
    </citation>
    <scope>NUCLEOTIDE SEQUENCE [LARGE SCALE GENOMIC DNA]</scope>
    <source>
        <strain evidence="2">NIOZ-UU30</strain>
    </source>
</reference>
<dbReference type="Pfam" id="PF01471">
    <property type="entry name" value="PG_binding_1"/>
    <property type="match status" value="1"/>
</dbReference>
<dbReference type="Gene3D" id="1.10.101.10">
    <property type="entry name" value="PGBD-like superfamily/PGBD"/>
    <property type="match status" value="1"/>
</dbReference>
<accession>A0A8J6NNH2</accession>
<dbReference type="InterPro" id="IPR002477">
    <property type="entry name" value="Peptidoglycan-bd-like"/>
</dbReference>
<evidence type="ECO:0000259" key="1">
    <source>
        <dbReference type="Pfam" id="PF01471"/>
    </source>
</evidence>
<organism evidence="2 3">
    <name type="scientific">Candidatus Desulfatibia profunda</name>
    <dbReference type="NCBI Taxonomy" id="2841695"/>
    <lineage>
        <taxon>Bacteria</taxon>
        <taxon>Pseudomonadati</taxon>
        <taxon>Thermodesulfobacteriota</taxon>
        <taxon>Desulfobacteria</taxon>
        <taxon>Desulfobacterales</taxon>
        <taxon>Desulfobacterales incertae sedis</taxon>
        <taxon>Candidatus Desulfatibia</taxon>
    </lineage>
</organism>
<dbReference type="SUPFAM" id="SSF47090">
    <property type="entry name" value="PGBD-like"/>
    <property type="match status" value="1"/>
</dbReference>
<feature type="domain" description="Peptidoglycan binding-like" evidence="1">
    <location>
        <begin position="63"/>
        <end position="114"/>
    </location>
</feature>
<name>A0A8J6NNH2_9BACT</name>
<dbReference type="AlphaFoldDB" id="A0A8J6NNH2"/>
<dbReference type="EMBL" id="JACNJH010000173">
    <property type="protein sequence ID" value="MBC8362160.1"/>
    <property type="molecule type" value="Genomic_DNA"/>
</dbReference>
<protein>
    <submittedName>
        <fullName evidence="2">Peptidoglycan-binding protein</fullName>
    </submittedName>
</protein>
<evidence type="ECO:0000313" key="2">
    <source>
        <dbReference type="EMBL" id="MBC8362160.1"/>
    </source>
</evidence>
<proteinExistence type="predicted"/>
<dbReference type="Proteomes" id="UP000603434">
    <property type="component" value="Unassembled WGS sequence"/>
</dbReference>
<gene>
    <name evidence="2" type="ORF">H8E23_12265</name>
</gene>
<evidence type="ECO:0000313" key="3">
    <source>
        <dbReference type="Proteomes" id="UP000603434"/>
    </source>
</evidence>
<sequence>MKIDFDQGMAQFSAVFAKQIEEPPSYNIAIERIAAVKADVDTAENDGFFVPLPDSEPEGSRDHSRVKTIRNRLFILGYLEKDTGRGNIDDTLKEAIQEFQKEAGLNPDGWVGEKETWPALQELVSFETPINLLQWFNSARPKPALRRAVALRLFVLGMREKRPASSDEDIETGLQYFGRIWQILRLGETRSQPGLNLEWLELLFDMDGLSKRLSEAGTELSGEQLSEVHGLVINAAKIELWLMGYPVRPGGYDLEKRETSYTGPDGLTELDIWTKSKTVTQYYAVKRRIKFHKALHQFWIDHGRDDKTADEFSVNFLQNFPFFFQIIAAGLQAGKDLSIVHRQEDLETFIRDRKKEIPLVWEKLKKIGSRIWDGIRRVWGWFKRMVTTLKDRALEIGTNLTRIIYDFALGSFTVVANVFKSIGTAIEFITKPVMPGSNADQVVFFRDLDFDPKVVVHRFADHQKVMDGCETLLCKTRLFAFGCHVIGTFVSILNDVFSTGWTAYFGLVLTLIRLRSVKYKFKSLADEYRVIFLATA</sequence>